<gene>
    <name evidence="2" type="ORF">Ahy_B01g052772</name>
</gene>
<dbReference type="Proteomes" id="UP000289738">
    <property type="component" value="Chromosome B01"/>
</dbReference>
<sequence>MFEKTRRLLPESRTSSSLPSPLLRHPLHSLAKFADHFLHNSSDWIYGSSVNKAPSISSTVRNRILKEARVAFSSIVGGELAEEAKSINAGFLLLRNSRNPKNKNGISKGISKYCFDHAHEGCTVVSVGKFAKAEQGSSSNSKHTQEYEYEYGSGLQFKRISV</sequence>
<organism evidence="2 3">
    <name type="scientific">Arachis hypogaea</name>
    <name type="common">Peanut</name>
    <dbReference type="NCBI Taxonomy" id="3818"/>
    <lineage>
        <taxon>Eukaryota</taxon>
        <taxon>Viridiplantae</taxon>
        <taxon>Streptophyta</taxon>
        <taxon>Embryophyta</taxon>
        <taxon>Tracheophyta</taxon>
        <taxon>Spermatophyta</taxon>
        <taxon>Magnoliopsida</taxon>
        <taxon>eudicotyledons</taxon>
        <taxon>Gunneridae</taxon>
        <taxon>Pentapetalae</taxon>
        <taxon>rosids</taxon>
        <taxon>fabids</taxon>
        <taxon>Fabales</taxon>
        <taxon>Fabaceae</taxon>
        <taxon>Papilionoideae</taxon>
        <taxon>50 kb inversion clade</taxon>
        <taxon>dalbergioids sensu lato</taxon>
        <taxon>Dalbergieae</taxon>
        <taxon>Pterocarpus clade</taxon>
        <taxon>Arachis</taxon>
    </lineage>
</organism>
<evidence type="ECO:0000313" key="3">
    <source>
        <dbReference type="Proteomes" id="UP000289738"/>
    </source>
</evidence>
<comment type="caution">
    <text evidence="2">The sequence shown here is derived from an EMBL/GenBank/DDBJ whole genome shotgun (WGS) entry which is preliminary data.</text>
</comment>
<evidence type="ECO:0000313" key="2">
    <source>
        <dbReference type="EMBL" id="RYR28630.1"/>
    </source>
</evidence>
<protein>
    <submittedName>
        <fullName evidence="2">Uncharacterized protein</fullName>
    </submittedName>
</protein>
<feature type="compositionally biased region" description="Basic and acidic residues" evidence="1">
    <location>
        <begin position="1"/>
        <end position="10"/>
    </location>
</feature>
<feature type="region of interest" description="Disordered" evidence="1">
    <location>
        <begin position="1"/>
        <end position="20"/>
    </location>
</feature>
<proteinExistence type="predicted"/>
<feature type="compositionally biased region" description="Low complexity" evidence="1">
    <location>
        <begin position="11"/>
        <end position="20"/>
    </location>
</feature>
<reference evidence="2 3" key="1">
    <citation type="submission" date="2019-01" db="EMBL/GenBank/DDBJ databases">
        <title>Sequencing of cultivated peanut Arachis hypogaea provides insights into genome evolution and oil improvement.</title>
        <authorList>
            <person name="Chen X."/>
        </authorList>
    </citation>
    <scope>NUCLEOTIDE SEQUENCE [LARGE SCALE GENOMIC DNA]</scope>
    <source>
        <strain evidence="3">cv. Fuhuasheng</strain>
        <tissue evidence="2">Leaves</tissue>
    </source>
</reference>
<name>A0A445AQH1_ARAHY</name>
<accession>A0A445AQH1</accession>
<keyword evidence="3" id="KW-1185">Reference proteome</keyword>
<dbReference type="AlphaFoldDB" id="A0A445AQH1"/>
<dbReference type="EMBL" id="SDMP01000011">
    <property type="protein sequence ID" value="RYR28630.1"/>
    <property type="molecule type" value="Genomic_DNA"/>
</dbReference>
<evidence type="ECO:0000256" key="1">
    <source>
        <dbReference type="SAM" id="MobiDB-lite"/>
    </source>
</evidence>